<keyword evidence="1" id="KW-0732">Signal</keyword>
<comment type="caution">
    <text evidence="2">The sequence shown here is derived from an EMBL/GenBank/DDBJ whole genome shotgun (WGS) entry which is preliminary data.</text>
</comment>
<sequence>MIKWLKLGVTVMGMVLLLSACSQLRGKEETDVSSTTSSSIIHPAVSEQTAVLSGIIEQAAVTDETGVTTFLVQDIKNITHGAEIQQILNADGVVLIVQQGVLDKANLSGEQLKKGKKVSFSVEKKAAMTKSLPPQINILSLEEKE</sequence>
<feature type="signal peptide" evidence="1">
    <location>
        <begin position="1"/>
        <end position="22"/>
    </location>
</feature>
<reference evidence="2 3" key="1">
    <citation type="submission" date="2017-05" db="EMBL/GenBank/DDBJ databases">
        <title>Vagococcus spp. assemblies.</title>
        <authorList>
            <person name="Gulvik C.A."/>
        </authorList>
    </citation>
    <scope>NUCLEOTIDE SEQUENCE [LARGE SCALE GENOMIC DNA]</scope>
    <source>
        <strain evidence="2 3">SS1995</strain>
    </source>
</reference>
<organism evidence="2 3">
    <name type="scientific">Vagococcus vulneris</name>
    <dbReference type="NCBI Taxonomy" id="1977869"/>
    <lineage>
        <taxon>Bacteria</taxon>
        <taxon>Bacillati</taxon>
        <taxon>Bacillota</taxon>
        <taxon>Bacilli</taxon>
        <taxon>Lactobacillales</taxon>
        <taxon>Enterococcaceae</taxon>
        <taxon>Vagococcus</taxon>
    </lineage>
</organism>
<dbReference type="AlphaFoldDB" id="A0A429ZUI6"/>
<evidence type="ECO:0008006" key="4">
    <source>
        <dbReference type="Google" id="ProtNLM"/>
    </source>
</evidence>
<dbReference type="Proteomes" id="UP000287857">
    <property type="component" value="Unassembled WGS sequence"/>
</dbReference>
<gene>
    <name evidence="2" type="ORF">CBF37_09760</name>
</gene>
<dbReference type="EMBL" id="NGJS01000017">
    <property type="protein sequence ID" value="RST97358.1"/>
    <property type="molecule type" value="Genomic_DNA"/>
</dbReference>
<dbReference type="PROSITE" id="PS51257">
    <property type="entry name" value="PROKAR_LIPOPROTEIN"/>
    <property type="match status" value="1"/>
</dbReference>
<proteinExistence type="predicted"/>
<accession>A0A429ZUI6</accession>
<keyword evidence="3" id="KW-1185">Reference proteome</keyword>
<feature type="chain" id="PRO_5038558161" description="Lipoprotein" evidence="1">
    <location>
        <begin position="23"/>
        <end position="145"/>
    </location>
</feature>
<evidence type="ECO:0000313" key="2">
    <source>
        <dbReference type="EMBL" id="RST97358.1"/>
    </source>
</evidence>
<dbReference type="OrthoDB" id="2168472at2"/>
<dbReference type="RefSeq" id="WP_125984568.1">
    <property type="nucleotide sequence ID" value="NZ_NGJS01000017.1"/>
</dbReference>
<evidence type="ECO:0000313" key="3">
    <source>
        <dbReference type="Proteomes" id="UP000287857"/>
    </source>
</evidence>
<evidence type="ECO:0000256" key="1">
    <source>
        <dbReference type="SAM" id="SignalP"/>
    </source>
</evidence>
<name>A0A429ZUI6_9ENTE</name>
<protein>
    <recommendedName>
        <fullName evidence="4">Lipoprotein</fullName>
    </recommendedName>
</protein>